<keyword evidence="3" id="KW-0645">Protease</keyword>
<feature type="domain" description="Transglutaminase-like" evidence="2">
    <location>
        <begin position="181"/>
        <end position="251"/>
    </location>
</feature>
<feature type="compositionally biased region" description="Polar residues" evidence="1">
    <location>
        <begin position="321"/>
        <end position="332"/>
    </location>
</feature>
<gene>
    <name evidence="3" type="ORF">DVS28_a4655</name>
</gene>
<name>A0A346Y4B9_9ACTN</name>
<dbReference type="GO" id="GO:0006508">
    <property type="term" value="P:proteolysis"/>
    <property type="evidence" value="ECO:0007669"/>
    <property type="project" value="UniProtKB-KW"/>
</dbReference>
<dbReference type="RefSeq" id="WP_114593514.1">
    <property type="nucleotide sequence ID" value="NZ_CP031165.1"/>
</dbReference>
<dbReference type="AlphaFoldDB" id="A0A346Y4B9"/>
<feature type="region of interest" description="Disordered" evidence="1">
    <location>
        <begin position="291"/>
        <end position="332"/>
    </location>
</feature>
<dbReference type="GO" id="GO:0008233">
    <property type="term" value="F:peptidase activity"/>
    <property type="evidence" value="ECO:0007669"/>
    <property type="project" value="UniProtKB-KW"/>
</dbReference>
<dbReference type="InterPro" id="IPR002931">
    <property type="entry name" value="Transglutaminase-like"/>
</dbReference>
<dbReference type="SMART" id="SM00460">
    <property type="entry name" value="TGc"/>
    <property type="match status" value="1"/>
</dbReference>
<evidence type="ECO:0000259" key="2">
    <source>
        <dbReference type="SMART" id="SM00460"/>
    </source>
</evidence>
<dbReference type="SUPFAM" id="SSF54001">
    <property type="entry name" value="Cysteine proteinases"/>
    <property type="match status" value="1"/>
</dbReference>
<dbReference type="KEGG" id="euz:DVS28_a4655"/>
<evidence type="ECO:0000313" key="4">
    <source>
        <dbReference type="Proteomes" id="UP000264006"/>
    </source>
</evidence>
<evidence type="ECO:0000313" key="3">
    <source>
        <dbReference type="EMBL" id="AXV09316.1"/>
    </source>
</evidence>
<accession>A0A346Y4B9</accession>
<keyword evidence="3" id="KW-0378">Hydrolase</keyword>
<dbReference type="InterPro" id="IPR038765">
    <property type="entry name" value="Papain-like_cys_pep_sf"/>
</dbReference>
<dbReference type="PANTHER" id="PTHR33490:SF7">
    <property type="entry name" value="BLR2979 PROTEIN"/>
    <property type="match status" value="1"/>
</dbReference>
<dbReference type="OrthoDB" id="9804023at2"/>
<protein>
    <submittedName>
        <fullName evidence="3">Protein containing transglutaminase-like domain, putative cysteine protease</fullName>
    </submittedName>
</protein>
<organism evidence="3 4">
    <name type="scientific">Euzebya pacifica</name>
    <dbReference type="NCBI Taxonomy" id="1608957"/>
    <lineage>
        <taxon>Bacteria</taxon>
        <taxon>Bacillati</taxon>
        <taxon>Actinomycetota</taxon>
        <taxon>Nitriliruptoria</taxon>
        <taxon>Euzebyales</taxon>
    </lineage>
</organism>
<sequence>MTFAVVHRTTYTYESEVSASYGEAHLLPRSMPGQRVQSAELTVTPTPGTLDERLDWFGNRTHFFELSSGHTRLSVTASSLVEVTRQPIGDQLLASQPWESVRDRLAGGPGGGDPASVLAATEFVIASEQAPSTAAAAAYALPSFRPGRPVLEAVEELSSRIHRDFEFHPGATTVGTPVDDVLRRRTGVCQDFAHLTIASLRALGLAARYVSGYLETDPPPGKPKLQGADVSHAWASVFVPDIGWVDIDPTNDQFVGDRYITTAWGRDYGDVAPLKGVIFTDGDTQRLEVSVDVRRVRPADTPPPGSALPGSALPGPAPQPMVQQQSQSGFDV</sequence>
<dbReference type="Pfam" id="PF08379">
    <property type="entry name" value="Bact_transglu_N"/>
    <property type="match status" value="1"/>
</dbReference>
<dbReference type="EMBL" id="CP031165">
    <property type="protein sequence ID" value="AXV09316.1"/>
    <property type="molecule type" value="Genomic_DNA"/>
</dbReference>
<dbReference type="Gene3D" id="3.10.620.30">
    <property type="match status" value="1"/>
</dbReference>
<dbReference type="Pfam" id="PF01841">
    <property type="entry name" value="Transglut_core"/>
    <property type="match status" value="1"/>
</dbReference>
<dbReference type="Proteomes" id="UP000264006">
    <property type="component" value="Chromosome"/>
</dbReference>
<evidence type="ECO:0000256" key="1">
    <source>
        <dbReference type="SAM" id="MobiDB-lite"/>
    </source>
</evidence>
<dbReference type="PANTHER" id="PTHR33490">
    <property type="entry name" value="BLR5614 PROTEIN-RELATED"/>
    <property type="match status" value="1"/>
</dbReference>
<keyword evidence="4" id="KW-1185">Reference proteome</keyword>
<dbReference type="InterPro" id="IPR013589">
    <property type="entry name" value="Bac_transglu_N"/>
</dbReference>
<reference evidence="3 4" key="1">
    <citation type="submission" date="2018-09" db="EMBL/GenBank/DDBJ databases">
        <title>Complete genome sequence of Euzebya sp. DY32-46 isolated from seawater of Pacific Ocean.</title>
        <authorList>
            <person name="Xu L."/>
            <person name="Wu Y.-H."/>
            <person name="Xu X.-W."/>
        </authorList>
    </citation>
    <scope>NUCLEOTIDE SEQUENCE [LARGE SCALE GENOMIC DNA]</scope>
    <source>
        <strain evidence="3 4">DY32-46</strain>
    </source>
</reference>
<proteinExistence type="predicted"/>